<keyword evidence="2" id="KW-1185">Reference proteome</keyword>
<sequence>MTSPKPRRPTAAQRAVLLRIRDEVVRHNPLSPRRSGISAATLAVLFKAGWIEHDDADVDRENGRRLILTNAGRGALEAS</sequence>
<comment type="caution">
    <text evidence="1">The sequence shown here is derived from an EMBL/GenBank/DDBJ whole genome shotgun (WGS) entry which is preliminary data.</text>
</comment>
<proteinExistence type="predicted"/>
<dbReference type="AlphaFoldDB" id="A0A5M3WCY6"/>
<dbReference type="RefSeq" id="WP_155352509.1">
    <property type="nucleotide sequence ID" value="NZ_BAAAHL010000029.1"/>
</dbReference>
<gene>
    <name evidence="1" type="ORF">Amac_003690</name>
</gene>
<dbReference type="Proteomes" id="UP000331127">
    <property type="component" value="Unassembled WGS sequence"/>
</dbReference>
<evidence type="ECO:0008006" key="3">
    <source>
        <dbReference type="Google" id="ProtNLM"/>
    </source>
</evidence>
<accession>A0A5M3WCY6</accession>
<name>A0A5M3WCY6_9ACTN</name>
<organism evidence="1 2">
    <name type="scientific">Acrocarpospora macrocephala</name>
    <dbReference type="NCBI Taxonomy" id="150177"/>
    <lineage>
        <taxon>Bacteria</taxon>
        <taxon>Bacillati</taxon>
        <taxon>Actinomycetota</taxon>
        <taxon>Actinomycetes</taxon>
        <taxon>Streptosporangiales</taxon>
        <taxon>Streptosporangiaceae</taxon>
        <taxon>Acrocarpospora</taxon>
    </lineage>
</organism>
<dbReference type="EMBL" id="BLAE01000004">
    <property type="protein sequence ID" value="GES06774.1"/>
    <property type="molecule type" value="Genomic_DNA"/>
</dbReference>
<reference evidence="1 2" key="1">
    <citation type="submission" date="2019-10" db="EMBL/GenBank/DDBJ databases">
        <title>Whole genome shotgun sequence of Acrocarpospora macrocephala NBRC 16266.</title>
        <authorList>
            <person name="Ichikawa N."/>
            <person name="Kimura A."/>
            <person name="Kitahashi Y."/>
            <person name="Komaki H."/>
            <person name="Oguchi A."/>
        </authorList>
    </citation>
    <scope>NUCLEOTIDE SEQUENCE [LARGE SCALE GENOMIC DNA]</scope>
    <source>
        <strain evidence="1 2">NBRC 16266</strain>
    </source>
</reference>
<dbReference type="OrthoDB" id="3541785at2"/>
<protein>
    <recommendedName>
        <fullName evidence="3">LexA repressor DNA-binding domain-containing protein</fullName>
    </recommendedName>
</protein>
<evidence type="ECO:0000313" key="2">
    <source>
        <dbReference type="Proteomes" id="UP000331127"/>
    </source>
</evidence>
<evidence type="ECO:0000313" key="1">
    <source>
        <dbReference type="EMBL" id="GES06774.1"/>
    </source>
</evidence>